<evidence type="ECO:0000313" key="1">
    <source>
        <dbReference type="EMBL" id="KAJ3107174.1"/>
    </source>
</evidence>
<evidence type="ECO:0000313" key="2">
    <source>
        <dbReference type="Proteomes" id="UP001211907"/>
    </source>
</evidence>
<name>A0AAD5XAD0_9FUNG</name>
<dbReference type="EMBL" id="JADGJH010001917">
    <property type="protein sequence ID" value="KAJ3107174.1"/>
    <property type="molecule type" value="Genomic_DNA"/>
</dbReference>
<keyword evidence="2" id="KW-1185">Reference proteome</keyword>
<organism evidence="1 2">
    <name type="scientific">Physocladia obscura</name>
    <dbReference type="NCBI Taxonomy" id="109957"/>
    <lineage>
        <taxon>Eukaryota</taxon>
        <taxon>Fungi</taxon>
        <taxon>Fungi incertae sedis</taxon>
        <taxon>Chytridiomycota</taxon>
        <taxon>Chytridiomycota incertae sedis</taxon>
        <taxon>Chytridiomycetes</taxon>
        <taxon>Chytridiales</taxon>
        <taxon>Chytriomycetaceae</taxon>
        <taxon>Physocladia</taxon>
    </lineage>
</organism>
<proteinExistence type="predicted"/>
<sequence>MTKRRQEENEDEEAEWERHVGWEDWVAGADGGTDGGVQLCVRRLQGDTEALAAWRAGFTRTAVAVLRLLFARAATDPRKGFSSLAFFRFVHQLETHPDVSKLWDAGLAAVPPASPPSLVQHDFASDQALHTVIVHITILYLSSLQ</sequence>
<gene>
    <name evidence="1" type="ORF">HK100_003616</name>
</gene>
<reference evidence="1" key="1">
    <citation type="submission" date="2020-05" db="EMBL/GenBank/DDBJ databases">
        <title>Phylogenomic resolution of chytrid fungi.</title>
        <authorList>
            <person name="Stajich J.E."/>
            <person name="Amses K."/>
            <person name="Simmons R."/>
            <person name="Seto K."/>
            <person name="Myers J."/>
            <person name="Bonds A."/>
            <person name="Quandt C.A."/>
            <person name="Barry K."/>
            <person name="Liu P."/>
            <person name="Grigoriev I."/>
            <person name="Longcore J.E."/>
            <person name="James T.Y."/>
        </authorList>
    </citation>
    <scope>NUCLEOTIDE SEQUENCE</scope>
    <source>
        <strain evidence="1">JEL0513</strain>
    </source>
</reference>
<dbReference type="Proteomes" id="UP001211907">
    <property type="component" value="Unassembled WGS sequence"/>
</dbReference>
<protein>
    <submittedName>
        <fullName evidence="1">Uncharacterized protein</fullName>
    </submittedName>
</protein>
<dbReference type="AlphaFoldDB" id="A0AAD5XAD0"/>
<comment type="caution">
    <text evidence="1">The sequence shown here is derived from an EMBL/GenBank/DDBJ whole genome shotgun (WGS) entry which is preliminary data.</text>
</comment>
<accession>A0AAD5XAD0</accession>